<dbReference type="EMBL" id="QQNB01000001">
    <property type="protein sequence ID" value="RDE06392.1"/>
    <property type="molecule type" value="Genomic_DNA"/>
</dbReference>
<dbReference type="GO" id="GO:0015171">
    <property type="term" value="F:amino acid transmembrane transporter activity"/>
    <property type="evidence" value="ECO:0007669"/>
    <property type="project" value="TreeGrafter"/>
</dbReference>
<reference evidence="7 8" key="1">
    <citation type="submission" date="2018-07" db="EMBL/GenBank/DDBJ databases">
        <title>a novel species of Sphingomonas isolated from the rhizosphere soil of Araceae plant.</title>
        <authorList>
            <person name="Zhiyong W."/>
            <person name="Qinglan Z."/>
            <person name="Zhiwei F."/>
            <person name="Ding X."/>
            <person name="Gejiao W."/>
            <person name="Shixue Z."/>
        </authorList>
    </citation>
    <scope>NUCLEOTIDE SEQUENCE [LARGE SCALE GENOMIC DNA]</scope>
    <source>
        <strain evidence="7 8">WZY 27</strain>
    </source>
</reference>
<dbReference type="OrthoDB" id="9804700at2"/>
<evidence type="ECO:0000256" key="5">
    <source>
        <dbReference type="ARBA" id="ARBA00023136"/>
    </source>
</evidence>
<dbReference type="Proteomes" id="UP000253918">
    <property type="component" value="Unassembled WGS sequence"/>
</dbReference>
<evidence type="ECO:0000256" key="6">
    <source>
        <dbReference type="SAM" id="Phobius"/>
    </source>
</evidence>
<feature type="transmembrane region" description="Helical" evidence="6">
    <location>
        <begin position="135"/>
        <end position="157"/>
    </location>
</feature>
<feature type="transmembrane region" description="Helical" evidence="6">
    <location>
        <begin position="469"/>
        <end position="490"/>
    </location>
</feature>
<accession>A0A369VZA6</accession>
<feature type="transmembrane region" description="Helical" evidence="6">
    <location>
        <begin position="27"/>
        <end position="47"/>
    </location>
</feature>
<dbReference type="GO" id="GO:0016020">
    <property type="term" value="C:membrane"/>
    <property type="evidence" value="ECO:0007669"/>
    <property type="project" value="UniProtKB-SubCell"/>
</dbReference>
<sequence length="541" mass="56078">MLFGRVKPLDAILATAEKKGLHRSLGAFQLTMLGIGAVIGTGIFVLTSEAAQKAGPGMLLSFVVAGFICAVAALCYSELASMVPVSGSAYTYTYAVTGEILAWMVGWALILEYAVGASAVSVGWSNHAVGLLNGIGLHVPAAISNADALMAHMYVAFGADQTPDIAQAMATGGWINVPAIIVVAIVTWLLIIGTTESARVNSILVLIKIAALTAFVALTIPVLKAENFNPFMPTGFGNPFSSSGLGVLGAAASIFFAYVGFDAVSTAAEETKNPQRNVPIGLIGSLAICTVFYILVASGAIGAIGAQPVRSLAGAVLSPGTPEIAGRCAAIVASAGAAAEPLVCSKEALVHVLDVINWPLIGRLVGLAAVLALPSVVLMMMFGQTRIFFTMARDGLLPAKLASVHPRFRTPHVVTLLTGMAAAVAAAILPVGKLADYSNAGTLFAFFMVAISVMVLRRTDPGRTRPFRTPAVFVVAPLAIIGCVVLYLSLPLTAKLVLPIWGAIGLVIYFGYSRSRSHVGRGMMDVVDDPALQPEVAKPLH</sequence>
<feature type="transmembrane region" description="Helical" evidence="6">
    <location>
        <begin position="360"/>
        <end position="383"/>
    </location>
</feature>
<keyword evidence="5 6" id="KW-0472">Membrane</keyword>
<evidence type="ECO:0000256" key="4">
    <source>
        <dbReference type="ARBA" id="ARBA00022989"/>
    </source>
</evidence>
<feature type="transmembrane region" description="Helical" evidence="6">
    <location>
        <begin position="169"/>
        <end position="191"/>
    </location>
</feature>
<dbReference type="RefSeq" id="WP_114685974.1">
    <property type="nucleotide sequence ID" value="NZ_QQNB01000001.1"/>
</dbReference>
<evidence type="ECO:0000256" key="2">
    <source>
        <dbReference type="ARBA" id="ARBA00022448"/>
    </source>
</evidence>
<keyword evidence="2" id="KW-0813">Transport</keyword>
<feature type="transmembrane region" description="Helical" evidence="6">
    <location>
        <begin position="59"/>
        <end position="80"/>
    </location>
</feature>
<evidence type="ECO:0000256" key="3">
    <source>
        <dbReference type="ARBA" id="ARBA00022692"/>
    </source>
</evidence>
<feature type="transmembrane region" description="Helical" evidence="6">
    <location>
        <begin position="282"/>
        <end position="304"/>
    </location>
</feature>
<dbReference type="PANTHER" id="PTHR43243:SF4">
    <property type="entry name" value="CATIONIC AMINO ACID TRANSPORTER 4"/>
    <property type="match status" value="1"/>
</dbReference>
<gene>
    <name evidence="7" type="ORF">DVW87_01310</name>
</gene>
<organism evidence="7 8">
    <name type="scientific">Sphingomonas aracearum</name>
    <dbReference type="NCBI Taxonomy" id="2283317"/>
    <lineage>
        <taxon>Bacteria</taxon>
        <taxon>Pseudomonadati</taxon>
        <taxon>Pseudomonadota</taxon>
        <taxon>Alphaproteobacteria</taxon>
        <taxon>Sphingomonadales</taxon>
        <taxon>Sphingomonadaceae</taxon>
        <taxon>Sphingomonas</taxon>
    </lineage>
</organism>
<evidence type="ECO:0000256" key="1">
    <source>
        <dbReference type="ARBA" id="ARBA00004141"/>
    </source>
</evidence>
<keyword evidence="4 6" id="KW-1133">Transmembrane helix</keyword>
<keyword evidence="8" id="KW-1185">Reference proteome</keyword>
<evidence type="ECO:0000313" key="8">
    <source>
        <dbReference type="Proteomes" id="UP000253918"/>
    </source>
</evidence>
<feature type="transmembrane region" description="Helical" evidence="6">
    <location>
        <begin position="203"/>
        <end position="223"/>
    </location>
</feature>
<dbReference type="InterPro" id="IPR002293">
    <property type="entry name" value="AA/rel_permease1"/>
</dbReference>
<dbReference type="AlphaFoldDB" id="A0A369VZA6"/>
<dbReference type="PIRSF" id="PIRSF006060">
    <property type="entry name" value="AA_transporter"/>
    <property type="match status" value="1"/>
</dbReference>
<comment type="caution">
    <text evidence="7">The sequence shown here is derived from an EMBL/GenBank/DDBJ whole genome shotgun (WGS) entry which is preliminary data.</text>
</comment>
<evidence type="ECO:0000313" key="7">
    <source>
        <dbReference type="EMBL" id="RDE06392.1"/>
    </source>
</evidence>
<keyword evidence="3 6" id="KW-0812">Transmembrane</keyword>
<feature type="transmembrane region" description="Helical" evidence="6">
    <location>
        <begin position="496"/>
        <end position="512"/>
    </location>
</feature>
<feature type="transmembrane region" description="Helical" evidence="6">
    <location>
        <begin position="437"/>
        <end position="457"/>
    </location>
</feature>
<dbReference type="PANTHER" id="PTHR43243">
    <property type="entry name" value="INNER MEMBRANE TRANSPORTER YGJI-RELATED"/>
    <property type="match status" value="1"/>
</dbReference>
<dbReference type="Gene3D" id="1.20.1740.10">
    <property type="entry name" value="Amino acid/polyamine transporter I"/>
    <property type="match status" value="1"/>
</dbReference>
<proteinExistence type="predicted"/>
<name>A0A369VZA6_9SPHN</name>
<protein>
    <submittedName>
        <fullName evidence="7">Amino acid permease</fullName>
    </submittedName>
</protein>
<feature type="transmembrane region" description="Helical" evidence="6">
    <location>
        <begin position="243"/>
        <end position="261"/>
    </location>
</feature>
<feature type="transmembrane region" description="Helical" evidence="6">
    <location>
        <begin position="413"/>
        <end position="431"/>
    </location>
</feature>
<dbReference type="Pfam" id="PF13520">
    <property type="entry name" value="AA_permease_2"/>
    <property type="match status" value="1"/>
</dbReference>
<feature type="transmembrane region" description="Helical" evidence="6">
    <location>
        <begin position="100"/>
        <end position="123"/>
    </location>
</feature>
<comment type="subcellular location">
    <subcellularLocation>
        <location evidence="1">Membrane</location>
        <topology evidence="1">Multi-pass membrane protein</topology>
    </subcellularLocation>
</comment>